<dbReference type="OrthoDB" id="1419611at2"/>
<dbReference type="Pfam" id="PF00805">
    <property type="entry name" value="Pentapeptide"/>
    <property type="match status" value="2"/>
</dbReference>
<keyword evidence="3" id="KW-0472">Membrane</keyword>
<evidence type="ECO:0000313" key="4">
    <source>
        <dbReference type="EMBL" id="GAL61819.1"/>
    </source>
</evidence>
<dbReference type="Gene3D" id="2.160.20.80">
    <property type="entry name" value="E3 ubiquitin-protein ligase SopA"/>
    <property type="match status" value="1"/>
</dbReference>
<name>A0A090VEL8_9FLAO</name>
<evidence type="ECO:0000256" key="3">
    <source>
        <dbReference type="SAM" id="Phobius"/>
    </source>
</evidence>
<dbReference type="Proteomes" id="UP000029644">
    <property type="component" value="Unassembled WGS sequence"/>
</dbReference>
<dbReference type="PANTHER" id="PTHR47485:SF1">
    <property type="entry name" value="THYLAKOID LUMENAL 17.4 KDA PROTEIN, CHLOROPLASTIC"/>
    <property type="match status" value="1"/>
</dbReference>
<accession>A0A090VEL8</accession>
<keyword evidence="1" id="KW-0677">Repeat</keyword>
<organism evidence="4 5">
    <name type="scientific">Algibacter lectus</name>
    <dbReference type="NCBI Taxonomy" id="221126"/>
    <lineage>
        <taxon>Bacteria</taxon>
        <taxon>Pseudomonadati</taxon>
        <taxon>Bacteroidota</taxon>
        <taxon>Flavobacteriia</taxon>
        <taxon>Flavobacteriales</taxon>
        <taxon>Flavobacteriaceae</taxon>
        <taxon>Algibacter</taxon>
    </lineage>
</organism>
<sequence>MSEHIDDLLRENEHLKARLEKLDSKKKRSNKRGIFKFVGTLIAGKNLKKSIYNSINEFNQQHKISIETTSNLVASLIRRITRIGVIGLLLAILPTTLMFYQNNLLKIQNSKIETQTHLAEASRRSTQMFIMGEVLSDVNSELKNSSSSRLSNTLAGRIIGLSRAMKPYRYMVGDKLIDEPISPERGQLLISLCKSKISSSFFVDEILQESDFTKSELMNAKLRGATLRDINLNDANLSGSDLMNVDLQNASLKNTNLSHVDMDDVNLINANLEGANLTGAFLIRANLKGANLTNVVLDSVKVDRADWLLHIRDKLKIRGAAELFETYKIDSVFYYQASKLKKPMILRR</sequence>
<dbReference type="AlphaFoldDB" id="A0A090VEL8"/>
<dbReference type="SUPFAM" id="SSF141571">
    <property type="entry name" value="Pentapeptide repeat-like"/>
    <property type="match status" value="1"/>
</dbReference>
<evidence type="ECO:0000256" key="1">
    <source>
        <dbReference type="ARBA" id="ARBA00022737"/>
    </source>
</evidence>
<dbReference type="EMBL" id="BBNQ01000003">
    <property type="protein sequence ID" value="GAL61819.1"/>
    <property type="molecule type" value="Genomic_DNA"/>
</dbReference>
<dbReference type="PANTHER" id="PTHR47485">
    <property type="entry name" value="THYLAKOID LUMENAL 17.4 KDA PROTEIN, CHLOROPLASTIC"/>
    <property type="match status" value="1"/>
</dbReference>
<protein>
    <submittedName>
        <fullName evidence="4">Pentapeptide repeat family protein</fullName>
    </submittedName>
</protein>
<evidence type="ECO:0000313" key="5">
    <source>
        <dbReference type="Proteomes" id="UP000029644"/>
    </source>
</evidence>
<gene>
    <name evidence="4" type="ORF">JCM19300_1642</name>
</gene>
<keyword evidence="2" id="KW-0175">Coiled coil</keyword>
<reference evidence="4 5" key="1">
    <citation type="journal article" date="2014" name="Genome Announc.">
        <title>Draft Genome Sequences of Marine Flavobacterium Algibacter lectus Strains SS8 and NR4.</title>
        <authorList>
            <person name="Takatani N."/>
            <person name="Nakanishi M."/>
            <person name="Meirelles P."/>
            <person name="Mino S."/>
            <person name="Suda W."/>
            <person name="Oshima K."/>
            <person name="Hattori M."/>
            <person name="Ohkuma M."/>
            <person name="Hosokawa M."/>
            <person name="Miyashita K."/>
            <person name="Thompson F.L."/>
            <person name="Niwa A."/>
            <person name="Sawabe T."/>
            <person name="Sawabe T."/>
        </authorList>
    </citation>
    <scope>NUCLEOTIDE SEQUENCE [LARGE SCALE GENOMIC DNA]</scope>
    <source>
        <strain evidence="4 5">JCM 19300</strain>
    </source>
</reference>
<evidence type="ECO:0000256" key="2">
    <source>
        <dbReference type="SAM" id="Coils"/>
    </source>
</evidence>
<dbReference type="InterPro" id="IPR001646">
    <property type="entry name" value="5peptide_repeat"/>
</dbReference>
<comment type="caution">
    <text evidence="4">The sequence shown here is derived from an EMBL/GenBank/DDBJ whole genome shotgun (WGS) entry which is preliminary data.</text>
</comment>
<dbReference type="RefSeq" id="WP_052415266.1">
    <property type="nucleotide sequence ID" value="NZ_BBNQ01000003.1"/>
</dbReference>
<keyword evidence="3" id="KW-0812">Transmembrane</keyword>
<keyword evidence="3" id="KW-1133">Transmembrane helix</keyword>
<proteinExistence type="predicted"/>
<feature type="transmembrane region" description="Helical" evidence="3">
    <location>
        <begin position="80"/>
        <end position="100"/>
    </location>
</feature>
<feature type="coiled-coil region" evidence="2">
    <location>
        <begin position="5"/>
        <end position="32"/>
    </location>
</feature>